<feature type="non-terminal residue" evidence="1">
    <location>
        <position position="174"/>
    </location>
</feature>
<dbReference type="EMBL" id="JAAVJR010000378">
    <property type="protein sequence ID" value="NJW54660.1"/>
    <property type="molecule type" value="Genomic_DNA"/>
</dbReference>
<evidence type="ECO:0000313" key="2">
    <source>
        <dbReference type="Proteomes" id="UP000703674"/>
    </source>
</evidence>
<protein>
    <submittedName>
        <fullName evidence="1">Uncharacterized protein</fullName>
    </submittedName>
</protein>
<feature type="non-terminal residue" evidence="1">
    <location>
        <position position="1"/>
    </location>
</feature>
<proteinExistence type="predicted"/>
<comment type="caution">
    <text evidence="1">The sequence shown here is derived from an EMBL/GenBank/DDBJ whole genome shotgun (WGS) entry which is preliminary data.</text>
</comment>
<dbReference type="Proteomes" id="UP000703674">
    <property type="component" value="Unassembled WGS sequence"/>
</dbReference>
<organism evidence="1 2">
    <name type="scientific">Salinimicrobium oceani</name>
    <dbReference type="NCBI Taxonomy" id="2722702"/>
    <lineage>
        <taxon>Bacteria</taxon>
        <taxon>Pseudomonadati</taxon>
        <taxon>Bacteroidota</taxon>
        <taxon>Flavobacteriia</taxon>
        <taxon>Flavobacteriales</taxon>
        <taxon>Flavobacteriaceae</taxon>
        <taxon>Salinimicrobium</taxon>
    </lineage>
</organism>
<evidence type="ECO:0000313" key="1">
    <source>
        <dbReference type="EMBL" id="NJW54660.1"/>
    </source>
</evidence>
<sequence>NLQKKIAPRWKYKGLILERWFWHFLFKKGISHVYVLTKSSTDYYFPIVDSFKNREKICVKYTTIFYAEFHPQKKKLLNSIKYNIVTSEKQKFFFQNTLDIPHTVVQEVIINNEEEAFKRKISNHFNYDFGILARFSEEKQLEHAIEVIRLLKEKGKLRKMIIRGDGVKTYYWKL</sequence>
<keyword evidence="2" id="KW-1185">Reference proteome</keyword>
<name>A0ABX1D2S6_9FLAO</name>
<reference evidence="1 2" key="1">
    <citation type="submission" date="2020-03" db="EMBL/GenBank/DDBJ databases">
        <title>Salinimicrobium sp. nov, isolated from SCS.</title>
        <authorList>
            <person name="Cao W.R."/>
        </authorList>
    </citation>
    <scope>NUCLEOTIDE SEQUENCE [LARGE SCALE GENOMIC DNA]</scope>
    <source>
        <strain evidence="2">J15B91</strain>
    </source>
</reference>
<gene>
    <name evidence="1" type="ORF">HC175_17250</name>
</gene>
<accession>A0ABX1D2S6</accession>